<dbReference type="Pfam" id="PF00528">
    <property type="entry name" value="BPD_transp_1"/>
    <property type="match status" value="1"/>
</dbReference>
<evidence type="ECO:0000259" key="9">
    <source>
        <dbReference type="PROSITE" id="PS50928"/>
    </source>
</evidence>
<keyword evidence="3" id="KW-1003">Cell membrane</keyword>
<feature type="transmembrane region" description="Helical" evidence="7">
    <location>
        <begin position="93"/>
        <end position="112"/>
    </location>
</feature>
<reference evidence="10" key="1">
    <citation type="submission" date="2021-02" db="EMBL/GenBank/DDBJ databases">
        <title>Activity-based single-cell genomes from oceanic crustal fluid captures similar information to metagenomic and metatranscriptomic surveys with orders of magnitude less sampling.</title>
        <authorList>
            <person name="D'Angelo T.S."/>
            <person name="Orcutt B.N."/>
        </authorList>
    </citation>
    <scope>NUCLEOTIDE SEQUENCE [LARGE SCALE GENOMIC DNA]</scope>
    <source>
        <strain evidence="10">AH-315-J10</strain>
    </source>
</reference>
<feature type="transmembrane region" description="Helical" evidence="7">
    <location>
        <begin position="124"/>
        <end position="146"/>
    </location>
</feature>
<dbReference type="Proteomes" id="UP000724964">
    <property type="component" value="Unassembled WGS sequence"/>
</dbReference>
<proteinExistence type="inferred from homology"/>
<evidence type="ECO:0000256" key="4">
    <source>
        <dbReference type="ARBA" id="ARBA00022692"/>
    </source>
</evidence>
<sequence>MKADNPSEPLPPVDIDIDIDDQPPPEESKAIQKALYAIAPFVGLVSFFVGWEVYVRISGIRRLTLPKPSAIMVHVGENPGFYWEHGWVTIQEAIWGFILAFLVAVVVATAMAHSRFIERATMPVIVVIQSMPVLVLVPVFVLWFGFSTWPKILTAALFAWIPFVANALTGFRSIDEESHELLRSVHASKWEIYWRLRVP</sequence>
<feature type="transmembrane region" description="Helical" evidence="7">
    <location>
        <begin position="152"/>
        <end position="171"/>
    </location>
</feature>
<feature type="region of interest" description="Disordered" evidence="8">
    <location>
        <begin position="1"/>
        <end position="21"/>
    </location>
</feature>
<evidence type="ECO:0000256" key="8">
    <source>
        <dbReference type="SAM" id="MobiDB-lite"/>
    </source>
</evidence>
<evidence type="ECO:0000256" key="7">
    <source>
        <dbReference type="RuleBase" id="RU363032"/>
    </source>
</evidence>
<evidence type="ECO:0000256" key="6">
    <source>
        <dbReference type="ARBA" id="ARBA00023136"/>
    </source>
</evidence>
<organism evidence="10 11">
    <name type="scientific">Acidimicrobium ferrooxidans</name>
    <dbReference type="NCBI Taxonomy" id="53635"/>
    <lineage>
        <taxon>Bacteria</taxon>
        <taxon>Bacillati</taxon>
        <taxon>Actinomycetota</taxon>
        <taxon>Acidimicrobiia</taxon>
        <taxon>Acidimicrobiales</taxon>
        <taxon>Acidimicrobiaceae</taxon>
        <taxon>Acidimicrobium</taxon>
    </lineage>
</organism>
<feature type="domain" description="ABC transmembrane type-1" evidence="9">
    <location>
        <begin position="86"/>
        <end position="199"/>
    </location>
</feature>
<feature type="transmembrane region" description="Helical" evidence="7">
    <location>
        <begin position="34"/>
        <end position="54"/>
    </location>
</feature>
<dbReference type="SUPFAM" id="SSF161098">
    <property type="entry name" value="MetI-like"/>
    <property type="match status" value="1"/>
</dbReference>
<evidence type="ECO:0000256" key="2">
    <source>
        <dbReference type="ARBA" id="ARBA00022448"/>
    </source>
</evidence>
<dbReference type="PANTHER" id="PTHR30151:SF20">
    <property type="entry name" value="ABC TRANSPORTER PERMEASE PROTEIN HI_0355-RELATED"/>
    <property type="match status" value="1"/>
</dbReference>
<dbReference type="EMBL" id="JAFIUH010000011">
    <property type="protein sequence ID" value="MBN4059657.1"/>
    <property type="molecule type" value="Genomic_DNA"/>
</dbReference>
<evidence type="ECO:0000313" key="10">
    <source>
        <dbReference type="EMBL" id="MBN4059657.1"/>
    </source>
</evidence>
<dbReference type="Gene3D" id="1.10.3720.10">
    <property type="entry name" value="MetI-like"/>
    <property type="match status" value="1"/>
</dbReference>
<keyword evidence="4 7" id="KW-0812">Transmembrane</keyword>
<dbReference type="PROSITE" id="PS50928">
    <property type="entry name" value="ABC_TM1"/>
    <property type="match status" value="1"/>
</dbReference>
<evidence type="ECO:0000256" key="3">
    <source>
        <dbReference type="ARBA" id="ARBA00022475"/>
    </source>
</evidence>
<name>A0ABS3AQQ0_9ACTN</name>
<dbReference type="InterPro" id="IPR000515">
    <property type="entry name" value="MetI-like"/>
</dbReference>
<evidence type="ECO:0000256" key="1">
    <source>
        <dbReference type="ARBA" id="ARBA00004651"/>
    </source>
</evidence>
<accession>A0ABS3AQQ0</accession>
<protein>
    <submittedName>
        <fullName evidence="10">ABC transporter permease subunit</fullName>
    </submittedName>
</protein>
<keyword evidence="2 7" id="KW-0813">Transport</keyword>
<comment type="similarity">
    <text evidence="7">Belongs to the binding-protein-dependent transport system permease family.</text>
</comment>
<comment type="subcellular location">
    <subcellularLocation>
        <location evidence="1 7">Cell membrane</location>
        <topology evidence="1 7">Multi-pass membrane protein</topology>
    </subcellularLocation>
</comment>
<gene>
    <name evidence="10" type="ORF">JYT35_00905</name>
</gene>
<comment type="caution">
    <text evidence="10">The sequence shown here is derived from an EMBL/GenBank/DDBJ whole genome shotgun (WGS) entry which is preliminary data.</text>
</comment>
<dbReference type="PANTHER" id="PTHR30151">
    <property type="entry name" value="ALKANE SULFONATE ABC TRANSPORTER-RELATED, MEMBRANE SUBUNIT"/>
    <property type="match status" value="1"/>
</dbReference>
<keyword evidence="5 7" id="KW-1133">Transmembrane helix</keyword>
<dbReference type="InterPro" id="IPR035906">
    <property type="entry name" value="MetI-like_sf"/>
</dbReference>
<evidence type="ECO:0000313" key="11">
    <source>
        <dbReference type="Proteomes" id="UP000724964"/>
    </source>
</evidence>
<keyword evidence="11" id="KW-1185">Reference proteome</keyword>
<keyword evidence="6 7" id="KW-0472">Membrane</keyword>
<feature type="non-terminal residue" evidence="10">
    <location>
        <position position="199"/>
    </location>
</feature>
<evidence type="ECO:0000256" key="5">
    <source>
        <dbReference type="ARBA" id="ARBA00022989"/>
    </source>
</evidence>